<dbReference type="Gene3D" id="2.70.70.10">
    <property type="entry name" value="Glucose Permease (Domain IIA)"/>
    <property type="match status" value="1"/>
</dbReference>
<dbReference type="CDD" id="cd12797">
    <property type="entry name" value="M23_peptidase"/>
    <property type="match status" value="1"/>
</dbReference>
<feature type="domain" description="LysM" evidence="2">
    <location>
        <begin position="138"/>
        <end position="181"/>
    </location>
</feature>
<feature type="domain" description="LysM" evidence="2">
    <location>
        <begin position="89"/>
        <end position="132"/>
    </location>
</feature>
<dbReference type="Pfam" id="PF01551">
    <property type="entry name" value="Peptidase_M23"/>
    <property type="match status" value="1"/>
</dbReference>
<dbReference type="AlphaFoldDB" id="A0A348AJH8"/>
<evidence type="ECO:0000259" key="2">
    <source>
        <dbReference type="PROSITE" id="PS51782"/>
    </source>
</evidence>
<dbReference type="InterPro" id="IPR011055">
    <property type="entry name" value="Dup_hybrid_motif"/>
</dbReference>
<keyword evidence="3" id="KW-0378">Hydrolase</keyword>
<accession>A0A348AJH8</accession>
<evidence type="ECO:0000313" key="3">
    <source>
        <dbReference type="EMBL" id="BBB91226.1"/>
    </source>
</evidence>
<dbReference type="PROSITE" id="PS51782">
    <property type="entry name" value="LYSM"/>
    <property type="match status" value="2"/>
</dbReference>
<dbReference type="GO" id="GO:0004222">
    <property type="term" value="F:metalloendopeptidase activity"/>
    <property type="evidence" value="ECO:0007669"/>
    <property type="project" value="TreeGrafter"/>
</dbReference>
<dbReference type="CDD" id="cd00118">
    <property type="entry name" value="LysM"/>
    <property type="match status" value="2"/>
</dbReference>
<dbReference type="RefSeq" id="WP_232035751.1">
    <property type="nucleotide sequence ID" value="NZ_AP018449.1"/>
</dbReference>
<dbReference type="EMBL" id="AP018449">
    <property type="protein sequence ID" value="BBB91226.1"/>
    <property type="molecule type" value="Genomic_DNA"/>
</dbReference>
<dbReference type="SUPFAM" id="SSF51261">
    <property type="entry name" value="Duplicated hybrid motif"/>
    <property type="match status" value="1"/>
</dbReference>
<organism evidence="3 4">
    <name type="scientific">Methylomusa anaerophila</name>
    <dbReference type="NCBI Taxonomy" id="1930071"/>
    <lineage>
        <taxon>Bacteria</taxon>
        <taxon>Bacillati</taxon>
        <taxon>Bacillota</taxon>
        <taxon>Negativicutes</taxon>
        <taxon>Selenomonadales</taxon>
        <taxon>Sporomusaceae</taxon>
        <taxon>Methylomusa</taxon>
    </lineage>
</organism>
<proteinExistence type="predicted"/>
<reference evidence="3 4" key="1">
    <citation type="journal article" date="2018" name="Int. J. Syst. Evol. Microbiol.">
        <title>Methylomusa anaerophila gen. nov., sp. nov., an anaerobic methanol-utilizing bacterium isolated from a microbial fuel cell.</title>
        <authorList>
            <person name="Amano N."/>
            <person name="Yamamuro A."/>
            <person name="Miyahara M."/>
            <person name="Kouzuma A."/>
            <person name="Abe T."/>
            <person name="Watanabe K."/>
        </authorList>
    </citation>
    <scope>NUCLEOTIDE SEQUENCE [LARGE SCALE GENOMIC DNA]</scope>
    <source>
        <strain evidence="3 4">MMFC1</strain>
    </source>
</reference>
<dbReference type="SUPFAM" id="SSF54106">
    <property type="entry name" value="LysM domain"/>
    <property type="match status" value="1"/>
</dbReference>
<dbReference type="Proteomes" id="UP000276437">
    <property type="component" value="Chromosome"/>
</dbReference>
<sequence length="319" mass="34401">MILITELICETSEVIFLKLPKLNAKQWACVGGVVLMAGAGAWGIAPLRQNWLESGTVKQLEPESKAAPPVPVPEPATAQPAGSQATTTTKHVVAEGETLSAIAARYNIDLDTLLSANPGVNELIHAGDELVILPQKGIVYEVDSGDSLWWIANTYGVDVETIIKANNKKDDLINIGEKLFIPGARYARAATTASRAGVSRFVWPTNGELSSPFGWRWGRLHEGVDIANDVGTHVMAARSGRVVWTGWRGGYGYTVMIDHGSGFMTLYGHLDDFFVQRGQFVRTGQRIASMGNTGNSTGPHLHFEVIQDGQAIDPMAVLP</sequence>
<gene>
    <name evidence="3" type="primary">nlpD</name>
    <name evidence="3" type="ORF">MAMMFC1_01897</name>
</gene>
<dbReference type="PANTHER" id="PTHR21666:SF270">
    <property type="entry name" value="MUREIN HYDROLASE ACTIVATOR ENVC"/>
    <property type="match status" value="1"/>
</dbReference>
<evidence type="ECO:0000256" key="1">
    <source>
        <dbReference type="SAM" id="MobiDB-lite"/>
    </source>
</evidence>
<dbReference type="InterPro" id="IPR050570">
    <property type="entry name" value="Cell_wall_metabolism_enzyme"/>
</dbReference>
<dbReference type="PANTHER" id="PTHR21666">
    <property type="entry name" value="PEPTIDASE-RELATED"/>
    <property type="match status" value="1"/>
</dbReference>
<dbReference type="InterPro" id="IPR036779">
    <property type="entry name" value="LysM_dom_sf"/>
</dbReference>
<evidence type="ECO:0000313" key="4">
    <source>
        <dbReference type="Proteomes" id="UP000276437"/>
    </source>
</evidence>
<dbReference type="InterPro" id="IPR016047">
    <property type="entry name" value="M23ase_b-sheet_dom"/>
</dbReference>
<dbReference type="Gene3D" id="3.10.350.10">
    <property type="entry name" value="LysM domain"/>
    <property type="match status" value="2"/>
</dbReference>
<name>A0A348AJH8_9FIRM</name>
<protein>
    <submittedName>
        <fullName evidence="3">Murein hydrolase activator NlpD</fullName>
    </submittedName>
</protein>
<keyword evidence="4" id="KW-1185">Reference proteome</keyword>
<dbReference type="SMART" id="SM00257">
    <property type="entry name" value="LysM"/>
    <property type="match status" value="2"/>
</dbReference>
<dbReference type="InterPro" id="IPR018392">
    <property type="entry name" value="LysM"/>
</dbReference>
<feature type="region of interest" description="Disordered" evidence="1">
    <location>
        <begin position="62"/>
        <end position="86"/>
    </location>
</feature>
<dbReference type="KEGG" id="mana:MAMMFC1_01897"/>
<dbReference type="Pfam" id="PF01476">
    <property type="entry name" value="LysM"/>
    <property type="match status" value="2"/>
</dbReference>